<comment type="caution">
    <text evidence="2">The sequence shown here is derived from an EMBL/GenBank/DDBJ whole genome shotgun (WGS) entry which is preliminary data.</text>
</comment>
<protein>
    <recommendedName>
        <fullName evidence="1">ChrB C-terminal domain-containing protein</fullName>
    </recommendedName>
</protein>
<dbReference type="InterPro" id="IPR018634">
    <property type="entry name" value="ChrB_C"/>
</dbReference>
<name>A0A1F7HF64_9BACT</name>
<dbReference type="EMBL" id="MFZT01000041">
    <property type="protein sequence ID" value="OGK29683.1"/>
    <property type="molecule type" value="Genomic_DNA"/>
</dbReference>
<accession>A0A1F7HF64</accession>
<dbReference type="SUPFAM" id="SSF64182">
    <property type="entry name" value="DHH phosphoesterases"/>
    <property type="match status" value="1"/>
</dbReference>
<reference evidence="2 3" key="1">
    <citation type="journal article" date="2016" name="Nat. Commun.">
        <title>Thousands of microbial genomes shed light on interconnected biogeochemical processes in an aquifer system.</title>
        <authorList>
            <person name="Anantharaman K."/>
            <person name="Brown C.T."/>
            <person name="Hug L.A."/>
            <person name="Sharon I."/>
            <person name="Castelle C.J."/>
            <person name="Probst A.J."/>
            <person name="Thomas B.C."/>
            <person name="Singh A."/>
            <person name="Wilkins M.J."/>
            <person name="Karaoz U."/>
            <person name="Brodie E.L."/>
            <person name="Williams K.H."/>
            <person name="Hubbard S.S."/>
            <person name="Banfield J.F."/>
        </authorList>
    </citation>
    <scope>NUCLEOTIDE SEQUENCE [LARGE SCALE GENOMIC DNA]</scope>
</reference>
<evidence type="ECO:0000259" key="1">
    <source>
        <dbReference type="Pfam" id="PF09828"/>
    </source>
</evidence>
<evidence type="ECO:0000313" key="2">
    <source>
        <dbReference type="EMBL" id="OGK29683.1"/>
    </source>
</evidence>
<dbReference type="InterPro" id="IPR038763">
    <property type="entry name" value="DHH_sf"/>
</dbReference>
<gene>
    <name evidence="2" type="ORF">A3D08_03175</name>
</gene>
<dbReference type="AlphaFoldDB" id="A0A1F7HF64"/>
<dbReference type="Proteomes" id="UP000178098">
    <property type="component" value="Unassembled WGS sequence"/>
</dbReference>
<organism evidence="2 3">
    <name type="scientific">Candidatus Roizmanbacteria bacterium RIFCSPHIGHO2_02_FULL_43_11</name>
    <dbReference type="NCBI Taxonomy" id="1802043"/>
    <lineage>
        <taxon>Bacteria</taxon>
        <taxon>Candidatus Roizmaniibacteriota</taxon>
    </lineage>
</organism>
<evidence type="ECO:0000313" key="3">
    <source>
        <dbReference type="Proteomes" id="UP000178098"/>
    </source>
</evidence>
<feature type="domain" description="ChrB C-terminal" evidence="1">
    <location>
        <begin position="26"/>
        <end position="175"/>
    </location>
</feature>
<sequence>MAIRAGVLNQLYFFLLFLVMARKIIITHQSPDLDALTSVWLIRRYRRGWKEAEITFVPSGSTLTGADPDIDSHIMHVDTGFGLFDHHQTAEFTCASQKVLQFLLQKHLIREQEIEALQRIVHVVNRYDHFKEALVSNADDDINAFSLNYIIGGLRIDQDHVNELVIMVEKALDGLLFFMKSKVNAEKAIEGGSVIHTWWGKTLVLETDNDTTMKLAFMKGFDMVIRFSPHYRNVSIKTHPRSRKTLKKLHQAIVKQDQYAQWFYHVSGRMLLNASTSATKDMVTKFNLGELVKIVQSI</sequence>
<proteinExistence type="predicted"/>
<dbReference type="Pfam" id="PF09828">
    <property type="entry name" value="ChrB_C"/>
    <property type="match status" value="1"/>
</dbReference>